<dbReference type="GO" id="GO:0006281">
    <property type="term" value="P:DNA repair"/>
    <property type="evidence" value="ECO:0007669"/>
    <property type="project" value="InterPro"/>
</dbReference>
<evidence type="ECO:0000259" key="2">
    <source>
        <dbReference type="Pfam" id="PF04679"/>
    </source>
</evidence>
<keyword evidence="4" id="KW-1185">Reference proteome</keyword>
<dbReference type="SUPFAM" id="SSF50249">
    <property type="entry name" value="Nucleic acid-binding proteins"/>
    <property type="match status" value="1"/>
</dbReference>
<dbReference type="STRING" id="658187.LDG_7000"/>
<dbReference type="AlphaFoldDB" id="G9EP20"/>
<dbReference type="HOGENOM" id="CLU_2233135_0_0_6"/>
<dbReference type="Gene3D" id="2.40.50.140">
    <property type="entry name" value="Nucleic acid-binding proteins"/>
    <property type="match status" value="1"/>
</dbReference>
<dbReference type="InterPro" id="IPR012340">
    <property type="entry name" value="NA-bd_OB-fold"/>
</dbReference>
<sequence length="105" mass="11856">MGNVGTGFNQATLNELHQQLLKNKRRPNPFTTKLPGASQAHWVQPNLVGEVAFTEWTNDEYLRHPGFKGLRSDKIASEVMHEQVTSSKEVKIAKTVAKKQKRNLC</sequence>
<dbReference type="Proteomes" id="UP000002770">
    <property type="component" value="Unassembled WGS sequence"/>
</dbReference>
<dbReference type="EMBL" id="JH413822">
    <property type="protein sequence ID" value="EHL30855.1"/>
    <property type="molecule type" value="Genomic_DNA"/>
</dbReference>
<name>G9EP20_9GAMM</name>
<evidence type="ECO:0000313" key="3">
    <source>
        <dbReference type="EMBL" id="EHL30855.1"/>
    </source>
</evidence>
<dbReference type="GO" id="GO:0006310">
    <property type="term" value="P:DNA recombination"/>
    <property type="evidence" value="ECO:0007669"/>
    <property type="project" value="InterPro"/>
</dbReference>
<dbReference type="InParanoid" id="G9EP20"/>
<protein>
    <recommendedName>
        <fullName evidence="1">DNA ligase (ATP)</fullName>
        <ecNumber evidence="1">6.5.1.1</ecNumber>
    </recommendedName>
</protein>
<dbReference type="GO" id="GO:0003910">
    <property type="term" value="F:DNA ligase (ATP) activity"/>
    <property type="evidence" value="ECO:0007669"/>
    <property type="project" value="UniProtKB-EC"/>
</dbReference>
<dbReference type="InterPro" id="IPR012309">
    <property type="entry name" value="DNA_ligase_ATP-dep_C"/>
</dbReference>
<accession>G9EP20</accession>
<organism evidence="3 4">
    <name type="scientific">Legionella drancourtii LLAP12</name>
    <dbReference type="NCBI Taxonomy" id="658187"/>
    <lineage>
        <taxon>Bacteria</taxon>
        <taxon>Pseudomonadati</taxon>
        <taxon>Pseudomonadota</taxon>
        <taxon>Gammaproteobacteria</taxon>
        <taxon>Legionellales</taxon>
        <taxon>Legionellaceae</taxon>
        <taxon>Legionella</taxon>
    </lineage>
</organism>
<dbReference type="Pfam" id="PF04679">
    <property type="entry name" value="DNA_ligase_A_C"/>
    <property type="match status" value="1"/>
</dbReference>
<feature type="domain" description="DNA ligase ATP-dependent C-terminal" evidence="2">
    <location>
        <begin position="1"/>
        <end position="74"/>
    </location>
</feature>
<dbReference type="eggNOG" id="COG1793">
    <property type="taxonomic scope" value="Bacteria"/>
</dbReference>
<dbReference type="EC" id="6.5.1.1" evidence="1"/>
<evidence type="ECO:0000256" key="1">
    <source>
        <dbReference type="ARBA" id="ARBA00012727"/>
    </source>
</evidence>
<dbReference type="CDD" id="cd07971">
    <property type="entry name" value="OBF_DNA_ligase_LigD"/>
    <property type="match status" value="1"/>
</dbReference>
<gene>
    <name evidence="3" type="ORF">LDG_7000</name>
</gene>
<proteinExistence type="predicted"/>
<reference evidence="3 4" key="1">
    <citation type="journal article" date="2011" name="BMC Genomics">
        <title>Insight into cross-talk between intra-amoebal pathogens.</title>
        <authorList>
            <person name="Gimenez G."/>
            <person name="Bertelli C."/>
            <person name="Moliner C."/>
            <person name="Robert C."/>
            <person name="Raoult D."/>
            <person name="Fournier P.E."/>
            <person name="Greub G."/>
        </authorList>
    </citation>
    <scope>NUCLEOTIDE SEQUENCE [LARGE SCALE GENOMIC DNA]</scope>
    <source>
        <strain evidence="3 4">LLAP12</strain>
    </source>
</reference>
<evidence type="ECO:0000313" key="4">
    <source>
        <dbReference type="Proteomes" id="UP000002770"/>
    </source>
</evidence>